<keyword evidence="2" id="KW-1185">Reference proteome</keyword>
<evidence type="ECO:0000313" key="2">
    <source>
        <dbReference type="Proteomes" id="UP000315082"/>
    </source>
</evidence>
<organism evidence="1 2">
    <name type="scientific">Rosistilla carotiformis</name>
    <dbReference type="NCBI Taxonomy" id="2528017"/>
    <lineage>
        <taxon>Bacteria</taxon>
        <taxon>Pseudomonadati</taxon>
        <taxon>Planctomycetota</taxon>
        <taxon>Planctomycetia</taxon>
        <taxon>Pirellulales</taxon>
        <taxon>Pirellulaceae</taxon>
        <taxon>Rosistilla</taxon>
    </lineage>
</organism>
<dbReference type="KEGG" id="rcf:Poly24_36910"/>
<dbReference type="AlphaFoldDB" id="A0A518JWQ3"/>
<evidence type="ECO:0000313" key="1">
    <source>
        <dbReference type="EMBL" id="QDV69972.1"/>
    </source>
</evidence>
<proteinExistence type="predicted"/>
<protein>
    <submittedName>
        <fullName evidence="1">Uncharacterized protein</fullName>
    </submittedName>
</protein>
<dbReference type="Proteomes" id="UP000315082">
    <property type="component" value="Chromosome"/>
</dbReference>
<dbReference type="EMBL" id="CP036348">
    <property type="protein sequence ID" value="QDV69972.1"/>
    <property type="molecule type" value="Genomic_DNA"/>
</dbReference>
<accession>A0A518JWQ3</accession>
<reference evidence="1 2" key="1">
    <citation type="submission" date="2019-02" db="EMBL/GenBank/DDBJ databases">
        <title>Deep-cultivation of Planctomycetes and their phenomic and genomic characterization uncovers novel biology.</title>
        <authorList>
            <person name="Wiegand S."/>
            <person name="Jogler M."/>
            <person name="Boedeker C."/>
            <person name="Pinto D."/>
            <person name="Vollmers J."/>
            <person name="Rivas-Marin E."/>
            <person name="Kohn T."/>
            <person name="Peeters S.H."/>
            <person name="Heuer A."/>
            <person name="Rast P."/>
            <person name="Oberbeckmann S."/>
            <person name="Bunk B."/>
            <person name="Jeske O."/>
            <person name="Meyerdierks A."/>
            <person name="Storesund J.E."/>
            <person name="Kallscheuer N."/>
            <person name="Luecker S."/>
            <person name="Lage O.M."/>
            <person name="Pohl T."/>
            <person name="Merkel B.J."/>
            <person name="Hornburger P."/>
            <person name="Mueller R.-W."/>
            <person name="Bruemmer F."/>
            <person name="Labrenz M."/>
            <person name="Spormann A.M."/>
            <person name="Op den Camp H."/>
            <person name="Overmann J."/>
            <person name="Amann R."/>
            <person name="Jetten M.S.M."/>
            <person name="Mascher T."/>
            <person name="Medema M.H."/>
            <person name="Devos D.P."/>
            <person name="Kaster A.-K."/>
            <person name="Ovreas L."/>
            <person name="Rohde M."/>
            <person name="Galperin M.Y."/>
            <person name="Jogler C."/>
        </authorList>
    </citation>
    <scope>NUCLEOTIDE SEQUENCE [LARGE SCALE GENOMIC DNA]</scope>
    <source>
        <strain evidence="1 2">Poly24</strain>
    </source>
</reference>
<gene>
    <name evidence="1" type="ORF">Poly24_36910</name>
</gene>
<name>A0A518JWQ3_9BACT</name>
<sequence length="88" mass="9787">MTALDRNVAPLDRYDHGTPTNLTILVEIELVHANDAFEFWMIGSFDSAVPVESFINCDPNPSPFVFARISKRRIATACPRGGDNCTFI</sequence>
<dbReference type="RefSeq" id="WP_145098404.1">
    <property type="nucleotide sequence ID" value="NZ_CP036348.1"/>
</dbReference>